<keyword evidence="7" id="KW-0472">Membrane</keyword>
<evidence type="ECO:0000256" key="4">
    <source>
        <dbReference type="ARBA" id="ARBA00022448"/>
    </source>
</evidence>
<evidence type="ECO:0000256" key="8">
    <source>
        <dbReference type="ARBA" id="ARBA00023196"/>
    </source>
</evidence>
<evidence type="ECO:0000256" key="1">
    <source>
        <dbReference type="ARBA" id="ARBA00003456"/>
    </source>
</evidence>
<sequence length="292" mass="32174">MATLESLVRKMKSVDDLQSIVRTMKAMAAANLRQYERAVESLQDYHHTVALGLQIVLKGNGAKRMPPIALPRKKGALLAVVIGTDYGFAGQFNEEIIRYALHVLSHDHHSGCHVIAVGAQIAAGLTALQRVIAASYPLPSSLAGVNPLVQRLLLEIERIKADQDIEEVVLLFNRPAAATTYAQEKIRLFPVLMDDLQSKTGKWPSRSIPISAIAHEQMLRALVREYIYVNIFRSIALSMAGENASRLAAMHAAVKKIEEVSDALTMEYRQNRQNAITGELLDIISGFEALSQ</sequence>
<evidence type="ECO:0000256" key="7">
    <source>
        <dbReference type="ARBA" id="ARBA00023136"/>
    </source>
</evidence>
<dbReference type="CDD" id="cd12151">
    <property type="entry name" value="F1-ATPase_gamma"/>
    <property type="match status" value="1"/>
</dbReference>
<dbReference type="GO" id="GO:0045259">
    <property type="term" value="C:proton-transporting ATP synthase complex"/>
    <property type="evidence" value="ECO:0007669"/>
    <property type="project" value="UniProtKB-KW"/>
</dbReference>
<dbReference type="Gene3D" id="1.10.287.80">
    <property type="entry name" value="ATP synthase, gamma subunit, helix hairpin domain"/>
    <property type="match status" value="1"/>
</dbReference>
<evidence type="ECO:0000256" key="5">
    <source>
        <dbReference type="ARBA" id="ARBA00022781"/>
    </source>
</evidence>
<keyword evidence="11" id="KW-1185">Reference proteome</keyword>
<accession>A0A7U3YL94</accession>
<evidence type="ECO:0000256" key="9">
    <source>
        <dbReference type="ARBA" id="ARBA00023310"/>
    </source>
</evidence>
<dbReference type="KEGG" id="dpr:Despr_1271"/>
<keyword evidence="9" id="KW-0066">ATP synthesis</keyword>
<dbReference type="PRINTS" id="PR00126">
    <property type="entry name" value="ATPASEGAMMA"/>
</dbReference>
<proteinExistence type="inferred from homology"/>
<evidence type="ECO:0000313" key="10">
    <source>
        <dbReference type="EMBL" id="ADW17435.1"/>
    </source>
</evidence>
<dbReference type="PANTHER" id="PTHR11693:SF22">
    <property type="entry name" value="ATP SYNTHASE SUBUNIT GAMMA, MITOCHONDRIAL"/>
    <property type="match status" value="1"/>
</dbReference>
<reference evidence="10 11" key="1">
    <citation type="journal article" date="2011" name="Stand. Genomic Sci.">
        <title>Complete genome sequence of Desulfobulbus propionicus type strain (1pr3).</title>
        <authorList>
            <person name="Pagani I."/>
            <person name="Lapidus A."/>
            <person name="Nolan M."/>
            <person name="Lucas S."/>
            <person name="Hammon N."/>
            <person name="Deshpande S."/>
            <person name="Cheng J.F."/>
            <person name="Chertkov O."/>
            <person name="Davenport K."/>
            <person name="Tapia R."/>
            <person name="Han C."/>
            <person name="Goodwin L."/>
            <person name="Pitluck S."/>
            <person name="Liolios K."/>
            <person name="Mavromatis K."/>
            <person name="Ivanova N."/>
            <person name="Mikhailova N."/>
            <person name="Pati A."/>
            <person name="Chen A."/>
            <person name="Palaniappan K."/>
            <person name="Land M."/>
            <person name="Hauser L."/>
            <person name="Chang Y.J."/>
            <person name="Jeffries C.D."/>
            <person name="Detter J.C."/>
            <person name="Brambilla E."/>
            <person name="Kannan K.P."/>
            <person name="Djao O.D."/>
            <person name="Rohde M."/>
            <person name="Pukall R."/>
            <person name="Spring S."/>
            <person name="Goker M."/>
            <person name="Sikorski J."/>
            <person name="Woyke T."/>
            <person name="Bristow J."/>
            <person name="Eisen J.A."/>
            <person name="Markowitz V."/>
            <person name="Hugenholtz P."/>
            <person name="Kyrpides N.C."/>
            <person name="Klenk H.P."/>
        </authorList>
    </citation>
    <scope>NUCLEOTIDE SEQUENCE [LARGE SCALE GENOMIC DNA]</scope>
    <source>
        <strain evidence="11">ATCC 33891 / DSM 2032 / 1pr3</strain>
    </source>
</reference>
<dbReference type="GO" id="GO:0046933">
    <property type="term" value="F:proton-transporting ATP synthase activity, rotational mechanism"/>
    <property type="evidence" value="ECO:0007669"/>
    <property type="project" value="InterPro"/>
</dbReference>
<dbReference type="InterPro" id="IPR000131">
    <property type="entry name" value="ATP_synth_F1_gsu"/>
</dbReference>
<comment type="function">
    <text evidence="1">Produces ATP from ADP in the presence of a proton gradient across the membrane. The gamma chain is believed to be important in regulating ATPase activity and the flow of protons through the CF(0) complex.</text>
</comment>
<evidence type="ECO:0000256" key="2">
    <source>
        <dbReference type="ARBA" id="ARBA00004170"/>
    </source>
</evidence>
<gene>
    <name evidence="10" type="ordered locus">Despr_1271</name>
</gene>
<keyword evidence="6" id="KW-0406">Ion transport</keyword>
<keyword evidence="5" id="KW-0375">Hydrogen ion transport</keyword>
<dbReference type="InterPro" id="IPR035968">
    <property type="entry name" value="ATP_synth_F1_ATPase_gsu"/>
</dbReference>
<evidence type="ECO:0000313" key="11">
    <source>
        <dbReference type="Proteomes" id="UP000006365"/>
    </source>
</evidence>
<dbReference type="PANTHER" id="PTHR11693">
    <property type="entry name" value="ATP SYNTHASE GAMMA CHAIN"/>
    <property type="match status" value="1"/>
</dbReference>
<dbReference type="RefSeq" id="WP_015723977.1">
    <property type="nucleotide sequence ID" value="NC_014972.1"/>
</dbReference>
<keyword evidence="4" id="KW-0813">Transport</keyword>
<organism evidence="10 11">
    <name type="scientific">Desulfobulbus propionicus (strain ATCC 33891 / DSM 2032 / VKM B-1956 / 1pr3)</name>
    <dbReference type="NCBI Taxonomy" id="577650"/>
    <lineage>
        <taxon>Bacteria</taxon>
        <taxon>Pseudomonadati</taxon>
        <taxon>Thermodesulfobacteriota</taxon>
        <taxon>Desulfobulbia</taxon>
        <taxon>Desulfobulbales</taxon>
        <taxon>Desulfobulbaceae</taxon>
        <taxon>Desulfobulbus</taxon>
    </lineage>
</organism>
<dbReference type="Proteomes" id="UP000006365">
    <property type="component" value="Chromosome"/>
</dbReference>
<dbReference type="AlphaFoldDB" id="A0A7U3YL94"/>
<comment type="similarity">
    <text evidence="3">Belongs to the ATPase gamma chain family.</text>
</comment>
<name>A0A7U3YL94_DESPD</name>
<evidence type="ECO:0000256" key="6">
    <source>
        <dbReference type="ARBA" id="ARBA00023065"/>
    </source>
</evidence>
<dbReference type="SUPFAM" id="SSF52943">
    <property type="entry name" value="ATP synthase (F1-ATPase), gamma subunit"/>
    <property type="match status" value="1"/>
</dbReference>
<keyword evidence="8" id="KW-0139">CF(1)</keyword>
<protein>
    <submittedName>
        <fullName evidence="10">H+transporting two-sector ATPase gamma subunit</fullName>
    </submittedName>
</protein>
<evidence type="ECO:0000256" key="3">
    <source>
        <dbReference type="ARBA" id="ARBA00007681"/>
    </source>
</evidence>
<dbReference type="Gene3D" id="3.40.1380.10">
    <property type="match status" value="1"/>
</dbReference>
<dbReference type="EMBL" id="CP002364">
    <property type="protein sequence ID" value="ADW17435.1"/>
    <property type="molecule type" value="Genomic_DNA"/>
</dbReference>
<comment type="subcellular location">
    <subcellularLocation>
        <location evidence="2">Membrane</location>
        <topology evidence="2">Peripheral membrane protein</topology>
    </subcellularLocation>
</comment>
<dbReference type="Pfam" id="PF00231">
    <property type="entry name" value="ATP-synt"/>
    <property type="match status" value="1"/>
</dbReference>